<protein>
    <recommendedName>
        <fullName evidence="9">Major facilitator superfamily (MFS) profile domain-containing protein</fullName>
    </recommendedName>
</protein>
<evidence type="ECO:0000256" key="4">
    <source>
        <dbReference type="ARBA" id="ARBA00022692"/>
    </source>
</evidence>
<accession>A0AAN8JGA9</accession>
<evidence type="ECO:0000256" key="3">
    <source>
        <dbReference type="ARBA" id="ARBA00022448"/>
    </source>
</evidence>
<dbReference type="Proteomes" id="UP001347796">
    <property type="component" value="Unassembled WGS sequence"/>
</dbReference>
<dbReference type="EMBL" id="JAZGQO010000010">
    <property type="protein sequence ID" value="KAK6174965.1"/>
    <property type="molecule type" value="Genomic_DNA"/>
</dbReference>
<dbReference type="PANTHER" id="PTHR48020:SF12">
    <property type="entry name" value="PROTON MYO-INOSITOL COTRANSPORTER"/>
    <property type="match status" value="1"/>
</dbReference>
<dbReference type="FunFam" id="1.20.1250.20:FF:000780">
    <property type="entry name" value="Proton myo-inositol cotransporter"/>
    <property type="match status" value="1"/>
</dbReference>
<dbReference type="InterPro" id="IPR003663">
    <property type="entry name" value="Sugar/inositol_transpt"/>
</dbReference>
<proteinExistence type="inferred from homology"/>
<dbReference type="GO" id="GO:0005366">
    <property type="term" value="F:myo-inositol:proton symporter activity"/>
    <property type="evidence" value="ECO:0007669"/>
    <property type="project" value="TreeGrafter"/>
</dbReference>
<dbReference type="InterPro" id="IPR020846">
    <property type="entry name" value="MFS_dom"/>
</dbReference>
<reference evidence="10 11" key="1">
    <citation type="submission" date="2024-01" db="EMBL/GenBank/DDBJ databases">
        <title>The genome of the rayed Mediterranean limpet Patella caerulea (Linnaeus, 1758).</title>
        <authorList>
            <person name="Anh-Thu Weber A."/>
            <person name="Halstead-Nussloch G."/>
        </authorList>
    </citation>
    <scope>NUCLEOTIDE SEQUENCE [LARGE SCALE GENOMIC DNA]</scope>
    <source>
        <strain evidence="10">AATW-2023a</strain>
        <tissue evidence="10">Whole specimen</tissue>
    </source>
</reference>
<feature type="transmembrane region" description="Helical" evidence="8">
    <location>
        <begin position="490"/>
        <end position="510"/>
    </location>
</feature>
<dbReference type="PRINTS" id="PR00171">
    <property type="entry name" value="SUGRTRNSPORT"/>
</dbReference>
<evidence type="ECO:0000256" key="7">
    <source>
        <dbReference type="RuleBase" id="RU003346"/>
    </source>
</evidence>
<dbReference type="CDD" id="cd17360">
    <property type="entry name" value="MFS_HMIT_like"/>
    <property type="match status" value="1"/>
</dbReference>
<comment type="similarity">
    <text evidence="2 7">Belongs to the major facilitator superfamily. Sugar transporter (TC 2.A.1.1) family.</text>
</comment>
<dbReference type="AlphaFoldDB" id="A0AAN8JGA9"/>
<name>A0AAN8JGA9_PATCE</name>
<evidence type="ECO:0000256" key="1">
    <source>
        <dbReference type="ARBA" id="ARBA00004141"/>
    </source>
</evidence>
<evidence type="ECO:0000259" key="9">
    <source>
        <dbReference type="PROSITE" id="PS50850"/>
    </source>
</evidence>
<dbReference type="PROSITE" id="PS50850">
    <property type="entry name" value="MFS"/>
    <property type="match status" value="1"/>
</dbReference>
<keyword evidence="3 7" id="KW-0813">Transport</keyword>
<feature type="transmembrane region" description="Helical" evidence="8">
    <location>
        <begin position="352"/>
        <end position="374"/>
    </location>
</feature>
<evidence type="ECO:0000256" key="5">
    <source>
        <dbReference type="ARBA" id="ARBA00022989"/>
    </source>
</evidence>
<dbReference type="GO" id="GO:0016324">
    <property type="term" value="C:apical plasma membrane"/>
    <property type="evidence" value="ECO:0007669"/>
    <property type="project" value="TreeGrafter"/>
</dbReference>
<dbReference type="PROSITE" id="PS00216">
    <property type="entry name" value="SUGAR_TRANSPORT_1"/>
    <property type="match status" value="1"/>
</dbReference>
<dbReference type="Gene3D" id="1.20.1250.20">
    <property type="entry name" value="MFS general substrate transporter like domains"/>
    <property type="match status" value="2"/>
</dbReference>
<dbReference type="InterPro" id="IPR005828">
    <property type="entry name" value="MFS_sugar_transport-like"/>
</dbReference>
<feature type="domain" description="Major facilitator superfamily (MFS) profile" evidence="9">
    <location>
        <begin position="72"/>
        <end position="583"/>
    </location>
</feature>
<dbReference type="InterPro" id="IPR050814">
    <property type="entry name" value="Myo-inositol_Transporter"/>
</dbReference>
<feature type="transmembrane region" description="Helical" evidence="8">
    <location>
        <begin position="68"/>
        <end position="85"/>
    </location>
</feature>
<dbReference type="InterPro" id="IPR036259">
    <property type="entry name" value="MFS_trans_sf"/>
</dbReference>
<keyword evidence="6 8" id="KW-0472">Membrane</keyword>
<keyword evidence="4 8" id="KW-0812">Transmembrane</keyword>
<dbReference type="NCBIfam" id="TIGR00879">
    <property type="entry name" value="SP"/>
    <property type="match status" value="1"/>
</dbReference>
<dbReference type="PANTHER" id="PTHR48020">
    <property type="entry name" value="PROTON MYO-INOSITOL COTRANSPORTER"/>
    <property type="match status" value="1"/>
</dbReference>
<evidence type="ECO:0000313" key="11">
    <source>
        <dbReference type="Proteomes" id="UP001347796"/>
    </source>
</evidence>
<dbReference type="PROSITE" id="PS00217">
    <property type="entry name" value="SUGAR_TRANSPORT_2"/>
    <property type="match status" value="1"/>
</dbReference>
<feature type="transmembrane region" description="Helical" evidence="8">
    <location>
        <begin position="105"/>
        <end position="125"/>
    </location>
</feature>
<evidence type="ECO:0000256" key="6">
    <source>
        <dbReference type="ARBA" id="ARBA00023136"/>
    </source>
</evidence>
<keyword evidence="5 8" id="KW-1133">Transmembrane helix</keyword>
<feature type="transmembrane region" description="Helical" evidence="8">
    <location>
        <begin position="197"/>
        <end position="221"/>
    </location>
</feature>
<feature type="transmembrane region" description="Helical" evidence="8">
    <location>
        <begin position="561"/>
        <end position="579"/>
    </location>
</feature>
<evidence type="ECO:0000256" key="8">
    <source>
        <dbReference type="SAM" id="Phobius"/>
    </source>
</evidence>
<feature type="transmembrane region" description="Helical" evidence="8">
    <location>
        <begin position="163"/>
        <end position="185"/>
    </location>
</feature>
<gene>
    <name evidence="10" type="ORF">SNE40_013515</name>
</gene>
<feature type="transmembrane region" description="Helical" evidence="8">
    <location>
        <begin position="381"/>
        <end position="406"/>
    </location>
</feature>
<dbReference type="SUPFAM" id="SSF103473">
    <property type="entry name" value="MFS general substrate transporter"/>
    <property type="match status" value="1"/>
</dbReference>
<keyword evidence="11" id="KW-1185">Reference proteome</keyword>
<evidence type="ECO:0000256" key="2">
    <source>
        <dbReference type="ARBA" id="ARBA00010992"/>
    </source>
</evidence>
<feature type="transmembrane region" description="Helical" evidence="8">
    <location>
        <begin position="227"/>
        <end position="246"/>
    </location>
</feature>
<dbReference type="FunFam" id="1.20.1250.20:FF:000177">
    <property type="entry name" value="proton myo-inositol cotransporter isoform X1"/>
    <property type="match status" value="1"/>
</dbReference>
<feature type="transmembrane region" description="Helical" evidence="8">
    <location>
        <begin position="137"/>
        <end position="157"/>
    </location>
</feature>
<comment type="caution">
    <text evidence="10">The sequence shown here is derived from an EMBL/GenBank/DDBJ whole genome shotgun (WGS) entry which is preliminary data.</text>
</comment>
<organism evidence="10 11">
    <name type="scientific">Patella caerulea</name>
    <name type="common">Rayed Mediterranean limpet</name>
    <dbReference type="NCBI Taxonomy" id="87958"/>
    <lineage>
        <taxon>Eukaryota</taxon>
        <taxon>Metazoa</taxon>
        <taxon>Spiralia</taxon>
        <taxon>Lophotrochozoa</taxon>
        <taxon>Mollusca</taxon>
        <taxon>Gastropoda</taxon>
        <taxon>Patellogastropoda</taxon>
        <taxon>Patelloidea</taxon>
        <taxon>Patellidae</taxon>
        <taxon>Patella</taxon>
    </lineage>
</organism>
<dbReference type="InterPro" id="IPR005829">
    <property type="entry name" value="Sugar_transporter_CS"/>
</dbReference>
<dbReference type="Pfam" id="PF00083">
    <property type="entry name" value="Sugar_tr"/>
    <property type="match status" value="2"/>
</dbReference>
<comment type="subcellular location">
    <subcellularLocation>
        <location evidence="1">Membrane</location>
        <topology evidence="1">Multi-pass membrane protein</topology>
    </subcellularLocation>
</comment>
<evidence type="ECO:0000313" key="10">
    <source>
        <dbReference type="EMBL" id="KAK6174965.1"/>
    </source>
</evidence>
<sequence>MEMSSREEYDRLIATETFDPEEMESSDYQYRILKEPGEDMDSTNKNVNCKSQEKIGINETGELKSTSFVWILAFFSAIGGFLFGYDTGVISGAMLLLRKRFELSSLWQEIIVSIAIAGAFIGALIGGFLNDKFGRKATTVLASLVFAVGAIVLGAAQNVEMLVAGRAILGLGIGLASMTVPVYIAECAPCHIRGKMVTLNVLFITGGQFLASVIDGAFSYMDDGWRYMLGLAAIPALIQCIGFIFLPESPRWLVSKSKEFDAREVLMAIRNTGNIDQELNDIKTICEEERRAKAFSGGGLTIIRMLKNSNMRKALVVGCGLQLFQQLSGINTVMYYSASIIKMAGISNEHEAIWLSAVTSSINFIFTLVGVWAVDRFGRRPLILISLLGVIISCIVLAVGFQLAAINSPHVSQYEKMGDNSSCTQYSYCENCIEDTSCGFCFTASGEGRTNGSCLSTSSTDNTHSLHGRCNNTDLPSDLVWAYEYCPTSYSWIILLGLVLYLMFFAPGMGPMPWTYNSEIYPLWARSTGNSFSSATNWLSNLLVSMTFLTLTETLTKYGTYWLFVGICLLALIFFMCVLPETKGRQLEDVETLFQDPWCKCCPIKSRVDYVAR</sequence>